<protein>
    <submittedName>
        <fullName evidence="2">Uncharacterized protein</fullName>
    </submittedName>
</protein>
<comment type="caution">
    <text evidence="2">The sequence shown here is derived from an EMBL/GenBank/DDBJ whole genome shotgun (WGS) entry which is preliminary data.</text>
</comment>
<dbReference type="EMBL" id="MJEQ01037194">
    <property type="protein sequence ID" value="OIS96189.1"/>
    <property type="molecule type" value="Genomic_DNA"/>
</dbReference>
<dbReference type="AlphaFoldDB" id="A0A1J6HTE4"/>
<sequence>MCLTNIAALEVIEEGNEQNNQLAIVEGVQEVAQVEINSPVTERNSGTGTRSPKKTSPKNNRKGLNPTAPIFNPVSKGSEAAKQGRSTSPTGRRNGEPINKESTSQWVHQAFAGNFVATNISYQEVPSHDTKVEKILAKEKKTVVDAEVEASEEVFTSMERIKWTGGRLWGDQIEEDPDEGVIPDRMQAERDSDVDVEEDEKSVNGEDKLNKHEELVSKEQVIPKPTDGNKEITGEAPNSIDEIGIIATDAGNLNIATVNPKDINVNECDPGGKGNDLVPKEINKEMGGSAICGNKQEIKEQANMERISTVPLGNSQVRQQQHGEKSIIYEEQAKEIDTD</sequence>
<feature type="compositionally biased region" description="Basic residues" evidence="1">
    <location>
        <begin position="51"/>
        <end position="61"/>
    </location>
</feature>
<dbReference type="Proteomes" id="UP000187609">
    <property type="component" value="Unassembled WGS sequence"/>
</dbReference>
<organism evidence="2 3">
    <name type="scientific">Nicotiana attenuata</name>
    <name type="common">Coyote tobacco</name>
    <dbReference type="NCBI Taxonomy" id="49451"/>
    <lineage>
        <taxon>Eukaryota</taxon>
        <taxon>Viridiplantae</taxon>
        <taxon>Streptophyta</taxon>
        <taxon>Embryophyta</taxon>
        <taxon>Tracheophyta</taxon>
        <taxon>Spermatophyta</taxon>
        <taxon>Magnoliopsida</taxon>
        <taxon>eudicotyledons</taxon>
        <taxon>Gunneridae</taxon>
        <taxon>Pentapetalae</taxon>
        <taxon>asterids</taxon>
        <taxon>lamiids</taxon>
        <taxon>Solanales</taxon>
        <taxon>Solanaceae</taxon>
        <taxon>Nicotianoideae</taxon>
        <taxon>Nicotianeae</taxon>
        <taxon>Nicotiana</taxon>
    </lineage>
</organism>
<keyword evidence="3" id="KW-1185">Reference proteome</keyword>
<feature type="non-terminal residue" evidence="2">
    <location>
        <position position="339"/>
    </location>
</feature>
<accession>A0A1J6HTE4</accession>
<reference evidence="2" key="1">
    <citation type="submission" date="2016-11" db="EMBL/GenBank/DDBJ databases">
        <title>The genome of Nicotiana attenuata.</title>
        <authorList>
            <person name="Xu S."/>
            <person name="Brockmoeller T."/>
            <person name="Gaquerel E."/>
            <person name="Navarro A."/>
            <person name="Kuhl H."/>
            <person name="Gase K."/>
            <person name="Ling Z."/>
            <person name="Zhou W."/>
            <person name="Kreitzer C."/>
            <person name="Stanke M."/>
            <person name="Tang H."/>
            <person name="Lyons E."/>
            <person name="Pandey P."/>
            <person name="Pandey S.P."/>
            <person name="Timmermann B."/>
            <person name="Baldwin I.T."/>
        </authorList>
    </citation>
    <scope>NUCLEOTIDE SEQUENCE [LARGE SCALE GENOMIC DNA]</scope>
    <source>
        <strain evidence="2">UT</strain>
    </source>
</reference>
<evidence type="ECO:0000313" key="3">
    <source>
        <dbReference type="Proteomes" id="UP000187609"/>
    </source>
</evidence>
<evidence type="ECO:0000313" key="2">
    <source>
        <dbReference type="EMBL" id="OIS96189.1"/>
    </source>
</evidence>
<feature type="region of interest" description="Disordered" evidence="1">
    <location>
        <begin position="314"/>
        <end position="339"/>
    </location>
</feature>
<name>A0A1J6HTE4_NICAT</name>
<proteinExistence type="predicted"/>
<gene>
    <name evidence="2" type="ORF">A4A49_03780</name>
</gene>
<feature type="compositionally biased region" description="Basic and acidic residues" evidence="1">
    <location>
        <begin position="321"/>
        <end position="339"/>
    </location>
</feature>
<feature type="region of interest" description="Disordered" evidence="1">
    <location>
        <begin position="36"/>
        <end position="103"/>
    </location>
</feature>
<evidence type="ECO:0000256" key="1">
    <source>
        <dbReference type="SAM" id="MobiDB-lite"/>
    </source>
</evidence>
<feature type="compositionally biased region" description="Polar residues" evidence="1">
    <location>
        <begin position="36"/>
        <end position="50"/>
    </location>
</feature>
<dbReference type="Gramene" id="OIS96189">
    <property type="protein sequence ID" value="OIS96189"/>
    <property type="gene ID" value="A4A49_03780"/>
</dbReference>